<gene>
    <name evidence="2" type="ordered locus">NAMH_0423</name>
</gene>
<dbReference type="InterPro" id="IPR046342">
    <property type="entry name" value="CBS_dom_sf"/>
</dbReference>
<organism evidence="2 3">
    <name type="scientific">Nautilia profundicola (strain ATCC BAA-1463 / DSM 18972 / AmH)</name>
    <dbReference type="NCBI Taxonomy" id="598659"/>
    <lineage>
        <taxon>Bacteria</taxon>
        <taxon>Pseudomonadati</taxon>
        <taxon>Campylobacterota</taxon>
        <taxon>Epsilonproteobacteria</taxon>
        <taxon>Nautiliales</taxon>
        <taxon>Nautiliaceae</taxon>
        <taxon>Nautilia</taxon>
    </lineage>
</organism>
<accession>B9L886</accession>
<proteinExistence type="predicted"/>
<dbReference type="eggNOG" id="COG0517">
    <property type="taxonomic scope" value="Bacteria"/>
</dbReference>
<dbReference type="InterPro" id="IPR000644">
    <property type="entry name" value="CBS_dom"/>
</dbReference>
<dbReference type="Gene3D" id="3.30.70.270">
    <property type="match status" value="1"/>
</dbReference>
<dbReference type="Proteomes" id="UP000000448">
    <property type="component" value="Chromosome"/>
</dbReference>
<evidence type="ECO:0000313" key="3">
    <source>
        <dbReference type="Proteomes" id="UP000000448"/>
    </source>
</evidence>
<evidence type="ECO:0000259" key="1">
    <source>
        <dbReference type="PROSITE" id="PS50887"/>
    </source>
</evidence>
<dbReference type="KEGG" id="nam:NAMH_0423"/>
<dbReference type="InterPro" id="IPR000160">
    <property type="entry name" value="GGDEF_dom"/>
</dbReference>
<dbReference type="NCBIfam" id="TIGR00254">
    <property type="entry name" value="GGDEF"/>
    <property type="match status" value="1"/>
</dbReference>
<dbReference type="SUPFAM" id="SSF54631">
    <property type="entry name" value="CBS-domain pair"/>
    <property type="match status" value="1"/>
</dbReference>
<dbReference type="AlphaFoldDB" id="B9L886"/>
<keyword evidence="3" id="KW-1185">Reference proteome</keyword>
<dbReference type="Gene3D" id="3.10.580.10">
    <property type="entry name" value="CBS-domain"/>
    <property type="match status" value="1"/>
</dbReference>
<dbReference type="PROSITE" id="PS50887">
    <property type="entry name" value="GGDEF"/>
    <property type="match status" value="1"/>
</dbReference>
<dbReference type="Pfam" id="PF00571">
    <property type="entry name" value="CBS"/>
    <property type="match status" value="1"/>
</dbReference>
<dbReference type="SMART" id="SM00267">
    <property type="entry name" value="GGDEF"/>
    <property type="match status" value="1"/>
</dbReference>
<evidence type="ECO:0000313" key="2">
    <source>
        <dbReference type="EMBL" id="ACM92312.1"/>
    </source>
</evidence>
<dbReference type="STRING" id="598659.NAMH_0423"/>
<dbReference type="EMBL" id="CP001279">
    <property type="protein sequence ID" value="ACM92312.1"/>
    <property type="molecule type" value="Genomic_DNA"/>
</dbReference>
<dbReference type="eggNOG" id="COG2199">
    <property type="taxonomic scope" value="Bacteria"/>
</dbReference>
<name>B9L886_NAUPA</name>
<dbReference type="SUPFAM" id="SSF55073">
    <property type="entry name" value="Nucleotide cyclase"/>
    <property type="match status" value="1"/>
</dbReference>
<dbReference type="InterPro" id="IPR029787">
    <property type="entry name" value="Nucleotide_cyclase"/>
</dbReference>
<feature type="domain" description="GGDEF" evidence="1">
    <location>
        <begin position="155"/>
        <end position="270"/>
    </location>
</feature>
<dbReference type="CDD" id="cd02205">
    <property type="entry name" value="CBS_pair_SF"/>
    <property type="match status" value="1"/>
</dbReference>
<sequence>MTLKNYLEKVCYKDIEDLKEKTLADLIAYMYKCDSSTFYVVRNKKPIYIFTSTDMLEIFMKNLLSMSIEEYINKNPKQLKKLSIKTNILDAYYFMRSHKLKHIPIVNENEELLGEISFKTLSLKIADIVIKDPLTGLFNQKYFDVLLEEYNEFNKPLGIIFVELKNMNILEGFYGAEKINEIIKTYADAIKECVREIDFVFRMGYRFKILTFNNLEITDKIVRRIREKLENTDYEGIKVSFEIAFSHVPELEDNVLTAIESCEKKLIERD</sequence>
<protein>
    <submittedName>
        <fullName evidence="2">CBS domain pair protein</fullName>
    </submittedName>
</protein>
<reference evidence="2 3" key="1">
    <citation type="journal article" date="2009" name="PLoS Genet.">
        <title>Adaptations to submarine hydrothermal environments exemplified by the genome of Nautilia profundicola.</title>
        <authorList>
            <person name="Campbell B.J."/>
            <person name="Smith J.L."/>
            <person name="Hanson T.E."/>
            <person name="Klotz M.G."/>
            <person name="Stein L.Y."/>
            <person name="Lee C.K."/>
            <person name="Wu D."/>
            <person name="Robinson J.M."/>
            <person name="Khouri H.M."/>
            <person name="Eisen J.A."/>
            <person name="Cary S.C."/>
        </authorList>
    </citation>
    <scope>NUCLEOTIDE SEQUENCE [LARGE SCALE GENOMIC DNA]</scope>
    <source>
        <strain evidence="3">ATCC BAA-1463 / DSM 18972 / AmH</strain>
    </source>
</reference>
<dbReference type="Pfam" id="PF00990">
    <property type="entry name" value="GGDEF"/>
    <property type="match status" value="1"/>
</dbReference>
<dbReference type="InterPro" id="IPR043128">
    <property type="entry name" value="Rev_trsase/Diguanyl_cyclase"/>
</dbReference>
<dbReference type="HOGENOM" id="CLU_1029838_0_0_7"/>
<dbReference type="RefSeq" id="WP_012663684.1">
    <property type="nucleotide sequence ID" value="NC_012115.1"/>
</dbReference>